<evidence type="ECO:0000313" key="1">
    <source>
        <dbReference type="EMBL" id="MDL2342776.1"/>
    </source>
</evidence>
<comment type="caution">
    <text evidence="1">The sequence shown here is derived from an EMBL/GenBank/DDBJ whole genome shotgun (WGS) entry which is preliminary data.</text>
</comment>
<sequence>MTTDAHTQANADQVLLLREALAVELSPGPEVTVLEEPVLADVPVPASEAPPLTAR</sequence>
<evidence type="ECO:0000313" key="2">
    <source>
        <dbReference type="Proteomes" id="UP001302059"/>
    </source>
</evidence>
<gene>
    <name evidence="1" type="ORF">QOL99_01300</name>
</gene>
<organism evidence="1 2">
    <name type="scientific">Deinococcus rhizophilus</name>
    <dbReference type="NCBI Taxonomy" id="3049544"/>
    <lineage>
        <taxon>Bacteria</taxon>
        <taxon>Thermotogati</taxon>
        <taxon>Deinococcota</taxon>
        <taxon>Deinococci</taxon>
        <taxon>Deinococcales</taxon>
        <taxon>Deinococcaceae</taxon>
        <taxon>Deinococcus</taxon>
    </lineage>
</organism>
<name>A0ABT7JCV0_9DEIO</name>
<keyword evidence="2" id="KW-1185">Reference proteome</keyword>
<dbReference type="Proteomes" id="UP001302059">
    <property type="component" value="Unassembled WGS sequence"/>
</dbReference>
<dbReference type="EMBL" id="JASNGB010000004">
    <property type="protein sequence ID" value="MDL2342776.1"/>
    <property type="molecule type" value="Genomic_DNA"/>
</dbReference>
<proteinExistence type="predicted"/>
<accession>A0ABT7JCV0</accession>
<dbReference type="RefSeq" id="WP_285520803.1">
    <property type="nucleotide sequence ID" value="NZ_JASNGB010000004.1"/>
</dbReference>
<reference evidence="1 2" key="1">
    <citation type="submission" date="2023-05" db="EMBL/GenBank/DDBJ databases">
        <authorList>
            <person name="Gao F."/>
        </authorList>
    </citation>
    <scope>NUCLEOTIDE SEQUENCE [LARGE SCALE GENOMIC DNA]</scope>
    <source>
        <strain evidence="1 2">MIMF12</strain>
    </source>
</reference>
<protein>
    <submittedName>
        <fullName evidence="1">Uncharacterized protein</fullName>
    </submittedName>
</protein>